<evidence type="ECO:0000313" key="2">
    <source>
        <dbReference type="Proteomes" id="UP001299046"/>
    </source>
</evidence>
<sequence length="52" mass="5300">MADVGSPGTGCEATLSEVLALLERARNLFGDTVIDAPDGIAPRADAAGQWVT</sequence>
<keyword evidence="2" id="KW-1185">Reference proteome</keyword>
<organism evidence="1 2">
    <name type="scientific">[Mycobacterium] zoologicum</name>
    <dbReference type="NCBI Taxonomy" id="2872311"/>
    <lineage>
        <taxon>Bacteria</taxon>
        <taxon>Bacillati</taxon>
        <taxon>Actinomycetota</taxon>
        <taxon>Actinomycetes</taxon>
        <taxon>Mycobacteriales</taxon>
        <taxon>Mycobacteriaceae</taxon>
        <taxon>Mycolicibacter</taxon>
    </lineage>
</organism>
<accession>A0ABU5YQ83</accession>
<gene>
    <name evidence="1" type="ORF">KV112_21270</name>
</gene>
<dbReference type="RefSeq" id="WP_224863798.1">
    <property type="nucleotide sequence ID" value="NZ_JAYJJS010000018.1"/>
</dbReference>
<name>A0ABU5YQ83_9MYCO</name>
<evidence type="ECO:0000313" key="1">
    <source>
        <dbReference type="EMBL" id="MEB3052234.1"/>
    </source>
</evidence>
<dbReference type="EMBL" id="JAYJJT010000039">
    <property type="protein sequence ID" value="MEB3052234.1"/>
    <property type="molecule type" value="Genomic_DNA"/>
</dbReference>
<proteinExistence type="predicted"/>
<comment type="caution">
    <text evidence="1">The sequence shown here is derived from an EMBL/GenBank/DDBJ whole genome shotgun (WGS) entry which is preliminary data.</text>
</comment>
<protein>
    <submittedName>
        <fullName evidence="1">Uncharacterized protein</fullName>
    </submittedName>
</protein>
<reference evidence="1 2" key="1">
    <citation type="submission" date="2023-12" db="EMBL/GenBank/DDBJ databases">
        <title>Description of new species of Mycobacterium terrae complex isolated from sewage at the Sao Paulo Zoological Park Foundation in Brazil.</title>
        <authorList>
            <person name="Romagnoli C.L."/>
            <person name="Conceicao E.C."/>
            <person name="Machado E."/>
            <person name="Barreto L.B.P.F."/>
            <person name="Sharma A."/>
            <person name="Silva N.M."/>
            <person name="Marques L.E."/>
            <person name="Juliana M.A."/>
            <person name="Lourenco M.C.S."/>
            <person name="Digiampietri L.A."/>
            <person name="Suffys P.N."/>
            <person name="Viana-Niero C."/>
        </authorList>
    </citation>
    <scope>NUCLEOTIDE SEQUENCE [LARGE SCALE GENOMIC DNA]</scope>
    <source>
        <strain evidence="1 2">MYC123</strain>
    </source>
</reference>
<dbReference type="Proteomes" id="UP001299046">
    <property type="component" value="Unassembled WGS sequence"/>
</dbReference>